<dbReference type="Proteomes" id="UP000184111">
    <property type="component" value="Unassembled WGS sequence"/>
</dbReference>
<evidence type="ECO:0000313" key="4">
    <source>
        <dbReference type="Proteomes" id="UP000184111"/>
    </source>
</evidence>
<dbReference type="PROSITE" id="PS00166">
    <property type="entry name" value="ENOYL_COA_HYDRATASE"/>
    <property type="match status" value="1"/>
</dbReference>
<evidence type="ECO:0000313" key="3">
    <source>
        <dbReference type="EMBL" id="SHM56448.1"/>
    </source>
</evidence>
<dbReference type="RefSeq" id="WP_073500014.1">
    <property type="nucleotide sequence ID" value="NZ_FRBI01000012.1"/>
</dbReference>
<dbReference type="NCBIfam" id="NF006108">
    <property type="entry name" value="PRK08259.1"/>
    <property type="match status" value="1"/>
</dbReference>
<dbReference type="GO" id="GO:0003824">
    <property type="term" value="F:catalytic activity"/>
    <property type="evidence" value="ECO:0007669"/>
    <property type="project" value="InterPro"/>
</dbReference>
<reference evidence="3 4" key="1">
    <citation type="submission" date="2016-11" db="EMBL/GenBank/DDBJ databases">
        <authorList>
            <person name="Jaros S."/>
            <person name="Januszkiewicz K."/>
            <person name="Wedrychowicz H."/>
        </authorList>
    </citation>
    <scope>NUCLEOTIDE SEQUENCE [LARGE SCALE GENOMIC DNA]</scope>
    <source>
        <strain evidence="3 4">CGMCC 4.2025</strain>
    </source>
</reference>
<evidence type="ECO:0000256" key="1">
    <source>
        <dbReference type="ARBA" id="ARBA00005254"/>
    </source>
</evidence>
<evidence type="ECO:0000256" key="2">
    <source>
        <dbReference type="RuleBase" id="RU003707"/>
    </source>
</evidence>
<dbReference type="InterPro" id="IPR029045">
    <property type="entry name" value="ClpP/crotonase-like_dom_sf"/>
</dbReference>
<dbReference type="OrthoDB" id="4284283at2"/>
<keyword evidence="4" id="KW-1185">Reference proteome</keyword>
<dbReference type="PANTHER" id="PTHR43802:SF1">
    <property type="entry name" value="IP11341P-RELATED"/>
    <property type="match status" value="1"/>
</dbReference>
<protein>
    <submittedName>
        <fullName evidence="3">Enoyl-CoA hydratase</fullName>
    </submittedName>
</protein>
<dbReference type="Gene3D" id="1.10.287.2460">
    <property type="match status" value="1"/>
</dbReference>
<name>A0A1M7JTX9_9ACTN</name>
<dbReference type="Pfam" id="PF00378">
    <property type="entry name" value="ECH_1"/>
    <property type="match status" value="2"/>
</dbReference>
<dbReference type="SUPFAM" id="SSF52096">
    <property type="entry name" value="ClpP/crotonase"/>
    <property type="match status" value="1"/>
</dbReference>
<organism evidence="3 4">
    <name type="scientific">Actinacidiphila paucisporea</name>
    <dbReference type="NCBI Taxonomy" id="310782"/>
    <lineage>
        <taxon>Bacteria</taxon>
        <taxon>Bacillati</taxon>
        <taxon>Actinomycetota</taxon>
        <taxon>Actinomycetes</taxon>
        <taxon>Kitasatosporales</taxon>
        <taxon>Streptomycetaceae</taxon>
        <taxon>Actinacidiphila</taxon>
    </lineage>
</organism>
<dbReference type="InterPro" id="IPR018376">
    <property type="entry name" value="Enoyl-CoA_hyd/isom_CS"/>
</dbReference>
<dbReference type="PANTHER" id="PTHR43802">
    <property type="entry name" value="ENOYL-COA HYDRATASE"/>
    <property type="match status" value="1"/>
</dbReference>
<dbReference type="InterPro" id="IPR001753">
    <property type="entry name" value="Enoyl-CoA_hydra/iso"/>
</dbReference>
<comment type="similarity">
    <text evidence="1 2">Belongs to the enoyl-CoA hydratase/isomerase family.</text>
</comment>
<proteinExistence type="inferred from homology"/>
<accession>A0A1M7JTX9</accession>
<dbReference type="Gene3D" id="3.90.226.10">
    <property type="entry name" value="2-enoyl-CoA Hydratase, Chain A, domain 1"/>
    <property type="match status" value="1"/>
</dbReference>
<dbReference type="STRING" id="310782.SAMN05216499_11246"/>
<sequence>MPQPSQPRDGRGPTVRTVRKGAVTTVVLSRPAARNAVDGPTARALADAFRAFDADDEAAVAVLWGEGGTFCAGADLKAIGTDRGNRVTDIAAADTLGSVHSGASAYGEGSVHSEDLAHGHAAAHGGNVADGDGPMGPTRMRLGKPVIAAVSGHAVAGGLELALWCDLRVAEESAIFGVFCRRWGVPLIDGGTVRLPRLIGAGRAMDLVLTGRPVDAAEALAIGLADRVVPTGTARAAAEQLAAQIAAFPQTCLRHDRLALLEGQGLPEDAALAVELAHGRISLAEAARGAARFAAGEGRHGAYGG</sequence>
<dbReference type="CDD" id="cd06558">
    <property type="entry name" value="crotonase-like"/>
    <property type="match status" value="1"/>
</dbReference>
<gene>
    <name evidence="3" type="ORF">SAMN05216499_11246</name>
</gene>
<dbReference type="AlphaFoldDB" id="A0A1M7JTX9"/>
<dbReference type="EMBL" id="FRBI01000012">
    <property type="protein sequence ID" value="SHM56448.1"/>
    <property type="molecule type" value="Genomic_DNA"/>
</dbReference>